<evidence type="ECO:0000313" key="3">
    <source>
        <dbReference type="EMBL" id="PMS38610.1"/>
    </source>
</evidence>
<dbReference type="SUPFAM" id="SSF51735">
    <property type="entry name" value="NAD(P)-binding Rossmann-fold domains"/>
    <property type="match status" value="1"/>
</dbReference>
<dbReference type="FunFam" id="3.40.50.720:FF:000084">
    <property type="entry name" value="Short-chain dehydrogenase reductase"/>
    <property type="match status" value="1"/>
</dbReference>
<accession>A0A2N7XAI3</accession>
<dbReference type="PRINTS" id="PR00081">
    <property type="entry name" value="GDHRDH"/>
</dbReference>
<reference evidence="3 4" key="1">
    <citation type="submission" date="2018-01" db="EMBL/GenBank/DDBJ databases">
        <title>Whole genome analyses suggest that Burkholderia sensu lato contains two further novel genera in the rhizoxinica-symbiotica group Mycetohabitans gen. nov., and Trinickia gen. nov.: implications for the evolution of diazotrophy and nodulation in the Burkholderiaceae.</title>
        <authorList>
            <person name="Estrada-de los Santos P."/>
            <person name="Palmer M."/>
            <person name="Chavez-Ramirez B."/>
            <person name="Beukes C."/>
            <person name="Steenkamp E.T."/>
            <person name="Hirsch A.M."/>
            <person name="Manyaka P."/>
            <person name="Maluk M."/>
            <person name="Lafos M."/>
            <person name="Crook M."/>
            <person name="Gross E."/>
            <person name="Simon M.F."/>
            <person name="Bueno dos Reis Junior F."/>
            <person name="Poole P.S."/>
            <person name="Venter S.N."/>
            <person name="James E.K."/>
        </authorList>
    </citation>
    <scope>NUCLEOTIDE SEQUENCE [LARGE SCALE GENOMIC DNA]</scope>
    <source>
        <strain evidence="3 4">JPY 581</strain>
    </source>
</reference>
<dbReference type="PANTHER" id="PTHR42760">
    <property type="entry name" value="SHORT-CHAIN DEHYDROGENASES/REDUCTASES FAMILY MEMBER"/>
    <property type="match status" value="1"/>
</dbReference>
<dbReference type="GO" id="GO:0048038">
    <property type="term" value="F:quinone binding"/>
    <property type="evidence" value="ECO:0007669"/>
    <property type="project" value="TreeGrafter"/>
</dbReference>
<evidence type="ECO:0000256" key="1">
    <source>
        <dbReference type="ARBA" id="ARBA00006484"/>
    </source>
</evidence>
<dbReference type="STRING" id="863227.GCA_000373005_00914"/>
<dbReference type="Gene3D" id="3.40.50.720">
    <property type="entry name" value="NAD(P)-binding Rossmann-like Domain"/>
    <property type="match status" value="1"/>
</dbReference>
<dbReference type="EMBL" id="PNYC01000001">
    <property type="protein sequence ID" value="PMS38610.1"/>
    <property type="molecule type" value="Genomic_DNA"/>
</dbReference>
<comment type="caution">
    <text evidence="3">The sequence shown here is derived from an EMBL/GenBank/DDBJ whole genome shotgun (WGS) entry which is preliminary data.</text>
</comment>
<dbReference type="PRINTS" id="PR00080">
    <property type="entry name" value="SDRFAMILY"/>
</dbReference>
<sequence>MLKPIYESGFARDALQCGSHKETAVTETEGWTSPARLAGKVAVVIGAGQSPGEGLGNGRAVAMRFAREGARVLAVDRLIESAQETAGIIRSEGFEADAIAADVAHEDQLASAIYGARQRWGTVDILHNNVGVSLGGGDADLMDITEERFDNICRINLRGTVFACKHAVAIMREQRSGVVVNVSSAAGPGKYPYVAYKATKAGVIAFTEQLALQNAPHGIRANCILPGLIATPMAVDTRVREWNQSREQVLAERNAKVPLGRQGTAWDVANAALYLASDEASFVTGVSLLVDGGRILNRI</sequence>
<organism evidence="3 4">
    <name type="scientific">Trinickia symbiotica</name>
    <dbReference type="NCBI Taxonomy" id="863227"/>
    <lineage>
        <taxon>Bacteria</taxon>
        <taxon>Pseudomonadati</taxon>
        <taxon>Pseudomonadota</taxon>
        <taxon>Betaproteobacteria</taxon>
        <taxon>Burkholderiales</taxon>
        <taxon>Burkholderiaceae</taxon>
        <taxon>Trinickia</taxon>
    </lineage>
</organism>
<dbReference type="GO" id="GO:0006633">
    <property type="term" value="P:fatty acid biosynthetic process"/>
    <property type="evidence" value="ECO:0007669"/>
    <property type="project" value="TreeGrafter"/>
</dbReference>
<dbReference type="OrthoDB" id="9178657at2"/>
<proteinExistence type="inferred from homology"/>
<gene>
    <name evidence="3" type="ORF">C0Z20_01705</name>
</gene>
<dbReference type="Pfam" id="PF13561">
    <property type="entry name" value="adh_short_C2"/>
    <property type="match status" value="1"/>
</dbReference>
<protein>
    <submittedName>
        <fullName evidence="3">SDR family NAD(P)-dependent oxidoreductase</fullName>
    </submittedName>
</protein>
<dbReference type="InterPro" id="IPR002347">
    <property type="entry name" value="SDR_fam"/>
</dbReference>
<name>A0A2N7XAI3_9BURK</name>
<evidence type="ECO:0000256" key="2">
    <source>
        <dbReference type="ARBA" id="ARBA00023002"/>
    </source>
</evidence>
<keyword evidence="2" id="KW-0560">Oxidoreductase</keyword>
<dbReference type="GO" id="GO:0016616">
    <property type="term" value="F:oxidoreductase activity, acting on the CH-OH group of donors, NAD or NADP as acceptor"/>
    <property type="evidence" value="ECO:0007669"/>
    <property type="project" value="TreeGrafter"/>
</dbReference>
<dbReference type="Proteomes" id="UP000235777">
    <property type="component" value="Unassembled WGS sequence"/>
</dbReference>
<keyword evidence="4" id="KW-1185">Reference proteome</keyword>
<comment type="similarity">
    <text evidence="1">Belongs to the short-chain dehydrogenases/reductases (SDR) family.</text>
</comment>
<dbReference type="InterPro" id="IPR036291">
    <property type="entry name" value="NAD(P)-bd_dom_sf"/>
</dbReference>
<dbReference type="AlphaFoldDB" id="A0A2N7XAI3"/>
<evidence type="ECO:0000313" key="4">
    <source>
        <dbReference type="Proteomes" id="UP000235777"/>
    </source>
</evidence>
<dbReference type="PANTHER" id="PTHR42760:SF133">
    <property type="entry name" value="3-OXOACYL-[ACYL-CARRIER-PROTEIN] REDUCTASE"/>
    <property type="match status" value="1"/>
</dbReference>